<dbReference type="Pfam" id="PF13087">
    <property type="entry name" value="AAA_12"/>
    <property type="match status" value="1"/>
</dbReference>
<proteinExistence type="predicted"/>
<evidence type="ECO:0000313" key="2">
    <source>
        <dbReference type="EMBL" id="AYJ81137.1"/>
    </source>
</evidence>
<dbReference type="InterPro" id="IPR047187">
    <property type="entry name" value="SF1_C_Upf1"/>
</dbReference>
<dbReference type="PANTHER" id="PTHR10887:SF495">
    <property type="entry name" value="HELICASE SENATAXIN ISOFORM X1-RELATED"/>
    <property type="match status" value="1"/>
</dbReference>
<dbReference type="PANTHER" id="PTHR10887">
    <property type="entry name" value="DNA2/NAM7 HELICASE FAMILY"/>
    <property type="match status" value="1"/>
</dbReference>
<organism evidence="2 3">
    <name type="scientific">Aliarcobacter cryaerophilus ATCC 43158</name>
    <dbReference type="NCBI Taxonomy" id="1032070"/>
    <lineage>
        <taxon>Bacteria</taxon>
        <taxon>Pseudomonadati</taxon>
        <taxon>Campylobacterota</taxon>
        <taxon>Epsilonproteobacteria</taxon>
        <taxon>Campylobacterales</taxon>
        <taxon>Arcobacteraceae</taxon>
        <taxon>Aliarcobacter</taxon>
    </lineage>
</organism>
<protein>
    <recommendedName>
        <fullName evidence="1">AAA+ ATPase domain-containing protein</fullName>
    </recommendedName>
</protein>
<dbReference type="AlphaFoldDB" id="A0AAD0TUA9"/>
<keyword evidence="2" id="KW-0614">Plasmid</keyword>
<dbReference type="KEGG" id="acre:ACRYA_a0008"/>
<dbReference type="SUPFAM" id="SSF52540">
    <property type="entry name" value="P-loop containing nucleoside triphosphate hydrolases"/>
    <property type="match status" value="1"/>
</dbReference>
<dbReference type="InterPro" id="IPR027417">
    <property type="entry name" value="P-loop_NTPase"/>
</dbReference>
<gene>
    <name evidence="2" type="ORF">ACRYA_a0008</name>
</gene>
<name>A0AAD0TUA9_9BACT</name>
<dbReference type="GO" id="GO:0004386">
    <property type="term" value="F:helicase activity"/>
    <property type="evidence" value="ECO:0007669"/>
    <property type="project" value="InterPro"/>
</dbReference>
<evidence type="ECO:0000313" key="3">
    <source>
        <dbReference type="Proteomes" id="UP000273809"/>
    </source>
</evidence>
<dbReference type="Proteomes" id="UP000273809">
    <property type="component" value="Plasmid pACRY43158"/>
</dbReference>
<dbReference type="InterPro" id="IPR045055">
    <property type="entry name" value="DNA2/NAM7-like"/>
</dbReference>
<dbReference type="Pfam" id="PF13086">
    <property type="entry name" value="AAA_11"/>
    <property type="match status" value="1"/>
</dbReference>
<dbReference type="RefSeq" id="WP_105917947.1">
    <property type="nucleotide sequence ID" value="NZ_CP021073.1"/>
</dbReference>
<sequence>MEYLEKNRIITIALVNTVKDKIKSKFNMNIEEFIEKEFPQDEELKIFIFKHKSKDKNKIGIKINDSDYILFVERSVDTIRNKIDNYMVCFDIQKKPEIIIDENNDFLDIECEVKIPIEFNREYYNNSTNNLLDAIEKKFEELKPYKTQSLEENEEYKKWFVYLTLLEKLIDAKDFYIETEISYSKNKATISVNDNNIFEKLKKARGEDFIFYYLENVNKNKKLHEWDEDRRNSKDNFFGKLDRQFDANKKEFTFTLSDEFKKEFTNNEHSEIISSALDDLNFAMKARQFIEEKVNSTTQVKNHILKLNIKDEEKNLLVNLFSKLSNEYAHYSENEYALSNEEKDNINNVLSLLGNNSSKKFNPREKLILRVSYFRDQFQLKTLKQGLERIQNHPLKPYLFGDKKLPVINQNQIDNFEIKYLSKVLNDKQKEAIKKALISQELFMIQGPPGTGKTEVISEIAYQEAIRGKKVLIVSQANMAVDNAIQRLNHPSLYPIRIIRKDYEPEDGESLPIEQNLGTFYQNRIVKNLKDELDKNEKEFIHLKNLMETNDENIDLIHDRFNELNELKYFEEIQRNFLNDLQIEEDENIYDEELGYLSSNYMHKLNIWGATLFETGKNSFKNKNFDVVIVDEVSKATPPELVLPILKGQKLILVGDHKQLPPIIKDVSLEDIAEECNISLDSLDFDTTVFEKLIQNNPDNYVMLNTQYRMHPDIQKAINQFYRDEKNNEGLKCGLKNPDLEKCHQIQDKTFHKKHLVWLKTKKSDEESQHKGSSSFFNESEIKRIKTTLDFLNKSYEKIEKKPSVGVITFYGSQLSELTSLEKKGFWRLPREDRNYPHLDIRFGTVDRFQGQEKDIIIVSLVRNNKKHEVGFAKKPHRINVAFSRARNLLIIVGNPDNFRFGNNEKSAQQYDEIFNIAKKFGSVKGE</sequence>
<dbReference type="SMART" id="SM00382">
    <property type="entry name" value="AAA"/>
    <property type="match status" value="1"/>
</dbReference>
<dbReference type="InterPro" id="IPR041677">
    <property type="entry name" value="DNA2/NAM7_AAA_11"/>
</dbReference>
<dbReference type="GeneID" id="39475570"/>
<dbReference type="InterPro" id="IPR003593">
    <property type="entry name" value="AAA+_ATPase"/>
</dbReference>
<dbReference type="Gene3D" id="3.40.50.300">
    <property type="entry name" value="P-loop containing nucleotide triphosphate hydrolases"/>
    <property type="match status" value="2"/>
</dbReference>
<feature type="domain" description="AAA+ ATPase" evidence="1">
    <location>
        <begin position="439"/>
        <end position="897"/>
    </location>
</feature>
<geneLocation type="plasmid" evidence="3">
    <name>pacry43158</name>
</geneLocation>
<evidence type="ECO:0000259" key="1">
    <source>
        <dbReference type="SMART" id="SM00382"/>
    </source>
</evidence>
<accession>A0AAD0TUA9</accession>
<dbReference type="InterPro" id="IPR041679">
    <property type="entry name" value="DNA2/NAM7-like_C"/>
</dbReference>
<dbReference type="EMBL" id="CP032824">
    <property type="protein sequence ID" value="AYJ81137.1"/>
    <property type="molecule type" value="Genomic_DNA"/>
</dbReference>
<dbReference type="CDD" id="cd18808">
    <property type="entry name" value="SF1_C_Upf1"/>
    <property type="match status" value="1"/>
</dbReference>
<reference evidence="2 3" key="1">
    <citation type="submission" date="2018-10" db="EMBL/GenBank/DDBJ databases">
        <title>Complete genome sequences of Arcobacter cryaerophilus strains ATCC 43158 and ATCC 49615.</title>
        <authorList>
            <person name="Miller W.G."/>
            <person name="Yee E."/>
            <person name="Bono J.L."/>
        </authorList>
    </citation>
    <scope>NUCLEOTIDE SEQUENCE [LARGE SCALE GENOMIC DNA]</scope>
    <source>
        <strain evidence="2 3">ATCC 43158</strain>
        <plasmid evidence="3">pacry43158</plasmid>
    </source>
</reference>